<reference evidence="7 8" key="1">
    <citation type="journal article" date="2014" name="Genome Biol. Evol.">
        <title>The secreted proteins of Achlya hypogyna and Thraustotheca clavata identify the ancestral oomycete secretome and reveal gene acquisitions by horizontal gene transfer.</title>
        <authorList>
            <person name="Misner I."/>
            <person name="Blouin N."/>
            <person name="Leonard G."/>
            <person name="Richards T.A."/>
            <person name="Lane C.E."/>
        </authorList>
    </citation>
    <scope>NUCLEOTIDE SEQUENCE [LARGE SCALE GENOMIC DNA]</scope>
    <source>
        <strain evidence="7 8">ATCC 48635</strain>
    </source>
</reference>
<feature type="transmembrane region" description="Helical" evidence="6">
    <location>
        <begin position="186"/>
        <end position="208"/>
    </location>
</feature>
<name>A0A1V9YA40_ACHHY</name>
<dbReference type="GO" id="GO:0015171">
    <property type="term" value="F:amino acid transmembrane transporter activity"/>
    <property type="evidence" value="ECO:0007669"/>
    <property type="project" value="TreeGrafter"/>
</dbReference>
<feature type="transmembrane region" description="Helical" evidence="6">
    <location>
        <begin position="461"/>
        <end position="482"/>
    </location>
</feature>
<evidence type="ECO:0000313" key="7">
    <source>
        <dbReference type="EMBL" id="OQR82549.1"/>
    </source>
</evidence>
<sequence>MAGSSRKTVATSPAKESYGSDSSGAEDSGLLQRSLNPTNANLKPWDFPGWGKYISTEVPADELRLIEDELKKREHPKLSEWPATAICGNDILSSCLYVSGLVTAKAGKLAPVSLALVAGILYLYRFIYGEVVNAIPMNGGSYNVLLNTTSKRVASIAASLAILSYIATGVVSGTSACTYLSSTFPALPVVPSSVGLLFFFAVLTSMGISESAMFALGIFILHTLTLIALCVASIIFMSQNNFSILYDNLFHTDFPDVNVAGSWVSGDIFTALFFGTSTAMLGISGFESSSQFVQEQAAGVFPKTLKNMWWGVAVFNPLISLLSLGVMPMANINMFKNTVLAQMALVVGGPTLQTIVSLDAFIVLSGAVLTAYVGINGLVRRLASDHILPAFLMHENACRRTNHWILFGYFGVATSLVLVLEGNVETLSGVYTYAFLGLMTLFGSGCMLLKFKRADLKRDVIAPWWACILGVSLVVLAFFGNLCGDPTILTYFALYFSCVLLVVFLMFERLFFLRIAMYVLQRLCPSRRAQPPTETTTLATGARGGRTIVKAMRRITEACPTVFFCKQPDLPSINKAILYVRQNEQSSRLVIVHVFDAETGVPDLFGESIVMFDRIYPKLKIDFVAVQSIFGPALIEWVATEYSIPKNMMFIKQPSADAAFNIASLGGVRIITG</sequence>
<evidence type="ECO:0000256" key="6">
    <source>
        <dbReference type="SAM" id="Phobius"/>
    </source>
</evidence>
<dbReference type="EMBL" id="JNBR01002435">
    <property type="protein sequence ID" value="OQR82549.1"/>
    <property type="molecule type" value="Genomic_DNA"/>
</dbReference>
<organism evidence="7 8">
    <name type="scientific">Achlya hypogyna</name>
    <name type="common">Oomycete</name>
    <name type="synonym">Protoachlya hypogyna</name>
    <dbReference type="NCBI Taxonomy" id="1202772"/>
    <lineage>
        <taxon>Eukaryota</taxon>
        <taxon>Sar</taxon>
        <taxon>Stramenopiles</taxon>
        <taxon>Oomycota</taxon>
        <taxon>Saprolegniomycetes</taxon>
        <taxon>Saprolegniales</taxon>
        <taxon>Achlyaceae</taxon>
        <taxon>Achlya</taxon>
    </lineage>
</organism>
<evidence type="ECO:0000256" key="2">
    <source>
        <dbReference type="ARBA" id="ARBA00022692"/>
    </source>
</evidence>
<feature type="transmembrane region" description="Helical" evidence="6">
    <location>
        <begin position="153"/>
        <end position="174"/>
    </location>
</feature>
<evidence type="ECO:0000256" key="5">
    <source>
        <dbReference type="SAM" id="MobiDB-lite"/>
    </source>
</evidence>
<gene>
    <name evidence="7" type="ORF">ACHHYP_15868</name>
</gene>
<keyword evidence="8" id="KW-1185">Reference proteome</keyword>
<evidence type="ECO:0000256" key="4">
    <source>
        <dbReference type="ARBA" id="ARBA00023136"/>
    </source>
</evidence>
<accession>A0A1V9YA40</accession>
<feature type="compositionally biased region" description="Polar residues" evidence="5">
    <location>
        <begin position="1"/>
        <end position="11"/>
    </location>
</feature>
<comment type="subcellular location">
    <subcellularLocation>
        <location evidence="1">Membrane</location>
        <topology evidence="1">Multi-pass membrane protein</topology>
    </subcellularLocation>
</comment>
<feature type="transmembrane region" description="Helical" evidence="6">
    <location>
        <begin position="109"/>
        <end position="127"/>
    </location>
</feature>
<dbReference type="PANTHER" id="PTHR43243">
    <property type="entry name" value="INNER MEMBRANE TRANSPORTER YGJI-RELATED"/>
    <property type="match status" value="1"/>
</dbReference>
<feature type="region of interest" description="Disordered" evidence="5">
    <location>
        <begin position="1"/>
        <end position="35"/>
    </location>
</feature>
<evidence type="ECO:0000256" key="1">
    <source>
        <dbReference type="ARBA" id="ARBA00004141"/>
    </source>
</evidence>
<keyword evidence="2 6" id="KW-0812">Transmembrane</keyword>
<feature type="transmembrane region" description="Helical" evidence="6">
    <location>
        <begin position="308"/>
        <end position="327"/>
    </location>
</feature>
<evidence type="ECO:0008006" key="9">
    <source>
        <dbReference type="Google" id="ProtNLM"/>
    </source>
</evidence>
<dbReference type="Proteomes" id="UP000243579">
    <property type="component" value="Unassembled WGS sequence"/>
</dbReference>
<dbReference type="Gene3D" id="1.20.1740.10">
    <property type="entry name" value="Amino acid/polyamine transporter I"/>
    <property type="match status" value="1"/>
</dbReference>
<feature type="transmembrane region" description="Helical" evidence="6">
    <location>
        <begin position="404"/>
        <end position="424"/>
    </location>
</feature>
<proteinExistence type="predicted"/>
<feature type="transmembrane region" description="Helical" evidence="6">
    <location>
        <begin position="362"/>
        <end position="383"/>
    </location>
</feature>
<feature type="transmembrane region" description="Helical" evidence="6">
    <location>
        <begin position="214"/>
        <end position="236"/>
    </location>
</feature>
<evidence type="ECO:0000256" key="3">
    <source>
        <dbReference type="ARBA" id="ARBA00022989"/>
    </source>
</evidence>
<dbReference type="AlphaFoldDB" id="A0A1V9YA40"/>
<dbReference type="InterPro" id="IPR002293">
    <property type="entry name" value="AA/rel_permease1"/>
</dbReference>
<dbReference type="Pfam" id="PF13520">
    <property type="entry name" value="AA_permease_2"/>
    <property type="match status" value="1"/>
</dbReference>
<keyword evidence="3 6" id="KW-1133">Transmembrane helix</keyword>
<keyword evidence="4 6" id="KW-0472">Membrane</keyword>
<feature type="transmembrane region" description="Helical" evidence="6">
    <location>
        <begin position="430"/>
        <end position="449"/>
    </location>
</feature>
<dbReference type="STRING" id="1202772.A0A1V9YA40"/>
<feature type="transmembrane region" description="Helical" evidence="6">
    <location>
        <begin position="488"/>
        <end position="507"/>
    </location>
</feature>
<dbReference type="GO" id="GO:0016020">
    <property type="term" value="C:membrane"/>
    <property type="evidence" value="ECO:0007669"/>
    <property type="project" value="UniProtKB-SubCell"/>
</dbReference>
<dbReference type="OrthoDB" id="1718410at2759"/>
<dbReference type="PANTHER" id="PTHR43243:SF11">
    <property type="entry name" value="AMINO ACID PERMEASE_ SLC12A DOMAIN-CONTAINING PROTEIN"/>
    <property type="match status" value="1"/>
</dbReference>
<protein>
    <recommendedName>
        <fullName evidence="9">Transmembrane protein</fullName>
    </recommendedName>
</protein>
<comment type="caution">
    <text evidence="7">The sequence shown here is derived from an EMBL/GenBank/DDBJ whole genome shotgun (WGS) entry which is preliminary data.</text>
</comment>
<evidence type="ECO:0000313" key="8">
    <source>
        <dbReference type="Proteomes" id="UP000243579"/>
    </source>
</evidence>
<feature type="transmembrane region" description="Helical" evidence="6">
    <location>
        <begin position="257"/>
        <end position="283"/>
    </location>
</feature>
<feature type="compositionally biased region" description="Polar residues" evidence="5">
    <location>
        <begin position="19"/>
        <end position="35"/>
    </location>
</feature>